<dbReference type="Ensembl" id="ENSPPAT00000034062.1">
    <property type="protein sequence ID" value="ENSPPAP00000011406.1"/>
    <property type="gene ID" value="ENSPPAG00000028883.1"/>
</dbReference>
<feature type="domain" description="PDZ" evidence="7">
    <location>
        <begin position="769"/>
        <end position="855"/>
    </location>
</feature>
<sequence>MHVFIVGMNLSSVTLASALQVRGEALSEEEIWSLLFLAAEQLLEDLRNDSSDYVVCPWSALLSAAGSLSFQGRVSHIEAAPFKAPELLQGQSEDEQPDASQVSLLRMLELCLHFSPCSSMSLCSIPLHSILLTMCEDQPHRRCTLQSVLEACRVHEKEVSVYPAPAGLHIRRLVGLVLGTISEVEKRVVEESSSVQQNRSYLLRKRLHGTSSESPAAQAPECLHPCRVSERSTETQSSPEPHWSTSTHSHCSLLVNRALPGADPQDQQEGRRLSSGSVHSAADSSWPTTPSQRGFLQRRSKFSRPEFILLAGEAPMTLHLPGSVVTKKGKSYLALRDLCVVLLNGQHLEVKCDVESTVGAVFNAVTSFANLEELTYFGLAYMKSKEFFFLDSETRLCKIAPEGWREQPQKTSMNTFTLFLRIKFFVSHYGLLQHSLTRHQFYLQLRKDILEERLYCNEEILLQLGVLALQAEFGNYPKEQVESKPYFHVEDYIPASLIERMTALRVQVEVSEMHRLSSALWGEDAELEFLRVTQQLPEYGVLVHQVFSEKRRPEEEMALGICAKGVIVYEVKNNSRIAMLRFQWRETGKISTYQKKFTITSSVTGKKHTFVTDSAKTSKYLLDLCSAQHGFNAQMGSGQPSHVLFDHDKFVQMANLSPAHQARSKPLIWIQRLSCSENELFASRLQDAAGGLLSTSMDNFNVDGSKEAGAEGIGLSPCTGREQLKSACVIQKPMTWDSLSGPPVQSMHAGSKNNRRKSFTAEPGREIVHVTLKRDPHRGFGFVINEGEYSGQADPGIFISSIIPGGPAEKAKTIKPGGQILALNHISLEGFTFNMAVRMIQNSPDNIELIISQSKGVGGNNPDEEKNSTANSGVSSTDILSFRYQGSLLSHTQDQDRNTEELDMAGVQSLVPRLRHQLSFLPLKGAGSSCPPSPPEISAGEIYFVELVKEDGTLGFSVTGGINTSVPYGGIYVKSIVPGGPAAKEGQILQGDRLLQVDGVILCGLTHKQAVQCLKGPGQVARLVLERRVPRSTQQCPSANDSMGDERTAVSLVTALPGRPLSCVSVTDGPKFEVKLKKNANGLGFSFVQMEKESCSHLKSDLVRIKRLFPGQPAEENGAIAAGDIILAVNGRSTEGLIFQEVLHLLRGAPQEVTLLLCRPPPGALPEMEQEWQTPELSADKEFTRATCTDSCTSPILDQEDSWRDSASPDAGEGLGLRPESSQKAIREAQWGQNRERPWASSLTHSPESHPHLCKLHQERDESTLATSLEKDVRQNCYSVCDIMRLGSPELDGEDGEGDMYHPCGAPSPTSEDEEYLTINSTCQGQLPCEECLEADSGTIPLPQFCSWGTVPESLPPEESPESGSEWEDLEEPVALEYGALRWVSLWLGGLGLSSDQSRAQCYQATSSGGGGWSVGIAQFPLHLLWGSCVIVMAIFTEHLPWPLHHDNDLQHGDCHHPHFTHDTFGAFPRLSNK</sequence>
<dbReference type="InterPro" id="IPR018980">
    <property type="entry name" value="FERM_PH-like_C"/>
</dbReference>
<dbReference type="InterPro" id="IPR018979">
    <property type="entry name" value="FERM_N"/>
</dbReference>
<feature type="domain" description="PDZ" evidence="7">
    <location>
        <begin position="944"/>
        <end position="1029"/>
    </location>
</feature>
<feature type="compositionally biased region" description="Polar residues" evidence="4">
    <location>
        <begin position="234"/>
        <end position="247"/>
    </location>
</feature>
<dbReference type="Gene3D" id="2.30.42.10">
    <property type="match status" value="3"/>
</dbReference>
<feature type="region of interest" description="Disordered" evidence="4">
    <location>
        <begin position="260"/>
        <end position="296"/>
    </location>
</feature>
<dbReference type="Gene3D" id="2.30.29.30">
    <property type="entry name" value="Pleckstrin-homology domain (PH domain)/Phosphotyrosine-binding domain (PTB)"/>
    <property type="match status" value="1"/>
</dbReference>
<dbReference type="Pfam" id="PF00373">
    <property type="entry name" value="FERM_M"/>
    <property type="match status" value="1"/>
</dbReference>
<dbReference type="Gene3D" id="1.20.80.10">
    <property type="match status" value="1"/>
</dbReference>
<evidence type="ECO:0000259" key="7">
    <source>
        <dbReference type="PROSITE" id="PS50106"/>
    </source>
</evidence>
<feature type="chain" id="PRO_5015331685" evidence="5">
    <location>
        <begin position="19"/>
        <end position="1474"/>
    </location>
</feature>
<dbReference type="PROSITE" id="PS50106">
    <property type="entry name" value="PDZ"/>
    <property type="match status" value="3"/>
</dbReference>
<feature type="compositionally biased region" description="Low complexity" evidence="4">
    <location>
        <begin position="274"/>
        <end position="285"/>
    </location>
</feature>
<proteinExistence type="predicted"/>
<evidence type="ECO:0000256" key="1">
    <source>
        <dbReference type="ARBA" id="ARBA00004496"/>
    </source>
</evidence>
<protein>
    <submittedName>
        <fullName evidence="9">FERM and PDZ domain containing 2</fullName>
    </submittedName>
</protein>
<name>A0A2R9A7M7_PANPA</name>
<dbReference type="InterPro" id="IPR019748">
    <property type="entry name" value="FERM_central"/>
</dbReference>
<dbReference type="SMART" id="SM01196">
    <property type="entry name" value="FERM_C"/>
    <property type="match status" value="1"/>
</dbReference>
<dbReference type="SMART" id="SM00750">
    <property type="entry name" value="KIND"/>
    <property type="match status" value="1"/>
</dbReference>
<dbReference type="GO" id="GO:0016323">
    <property type="term" value="C:basolateral plasma membrane"/>
    <property type="evidence" value="ECO:0007669"/>
    <property type="project" value="Ensembl"/>
</dbReference>
<dbReference type="PRINTS" id="PR00935">
    <property type="entry name" value="BAND41"/>
</dbReference>
<dbReference type="InterPro" id="IPR035963">
    <property type="entry name" value="FERM_2"/>
</dbReference>
<dbReference type="Pfam" id="PF00595">
    <property type="entry name" value="PDZ"/>
    <property type="match status" value="3"/>
</dbReference>
<dbReference type="InterPro" id="IPR011019">
    <property type="entry name" value="KIND_dom"/>
</dbReference>
<feature type="region of interest" description="Disordered" evidence="4">
    <location>
        <begin position="209"/>
        <end position="247"/>
    </location>
</feature>
<dbReference type="CDD" id="cd06792">
    <property type="entry name" value="PDZ2-PTPN13_FRMPD2-like"/>
    <property type="match status" value="1"/>
</dbReference>
<dbReference type="InterPro" id="IPR036034">
    <property type="entry name" value="PDZ_sf"/>
</dbReference>
<dbReference type="GO" id="GO:0070830">
    <property type="term" value="P:bicellular tight junction assembly"/>
    <property type="evidence" value="ECO:0007669"/>
    <property type="project" value="Ensembl"/>
</dbReference>
<reference evidence="9" key="2">
    <citation type="submission" date="2025-09" db="UniProtKB">
        <authorList>
            <consortium name="Ensembl"/>
        </authorList>
    </citation>
    <scope>IDENTIFICATION</scope>
</reference>
<keyword evidence="10" id="KW-1185">Reference proteome</keyword>
<dbReference type="InterPro" id="IPR001478">
    <property type="entry name" value="PDZ"/>
</dbReference>
<dbReference type="STRING" id="9597.ENSPPAP00000011406"/>
<evidence type="ECO:0000259" key="6">
    <source>
        <dbReference type="PROSITE" id="PS50057"/>
    </source>
</evidence>
<dbReference type="SUPFAM" id="SSF54236">
    <property type="entry name" value="Ubiquitin-like"/>
    <property type="match status" value="1"/>
</dbReference>
<dbReference type="Gene3D" id="3.10.20.90">
    <property type="entry name" value="Phosphatidylinositol 3-kinase Catalytic Subunit, Chain A, domain 1"/>
    <property type="match status" value="1"/>
</dbReference>
<keyword evidence="2" id="KW-0963">Cytoplasm</keyword>
<dbReference type="SUPFAM" id="SSF50156">
    <property type="entry name" value="PDZ domain-like"/>
    <property type="match status" value="3"/>
</dbReference>
<feature type="region of interest" description="Disordered" evidence="4">
    <location>
        <begin position="739"/>
        <end position="758"/>
    </location>
</feature>
<dbReference type="Bgee" id="ENSPPAG00000028883">
    <property type="expression patterns" value="Expressed in prefrontal cortex and 1 other cell type or tissue"/>
</dbReference>
<dbReference type="GO" id="GO:0005923">
    <property type="term" value="C:bicellular tight junction"/>
    <property type="evidence" value="ECO:0007669"/>
    <property type="project" value="Ensembl"/>
</dbReference>
<dbReference type="InterPro" id="IPR052074">
    <property type="entry name" value="NonRcpt_TyrProt_Phosphatase"/>
</dbReference>
<keyword evidence="3" id="KW-0677">Repeat</keyword>
<gene>
    <name evidence="9" type="primary">FRMPD2</name>
</gene>
<dbReference type="GeneTree" id="ENSGT00940000161964"/>
<feature type="domain" description="FERM" evidence="6">
    <location>
        <begin position="336"/>
        <end position="636"/>
    </location>
</feature>
<dbReference type="PROSITE" id="PS51377">
    <property type="entry name" value="KIND"/>
    <property type="match status" value="1"/>
</dbReference>
<dbReference type="InterPro" id="IPR014352">
    <property type="entry name" value="FERM/acyl-CoA-bd_prot_sf"/>
</dbReference>
<dbReference type="Proteomes" id="UP000240080">
    <property type="component" value="Unplaced"/>
</dbReference>
<dbReference type="SMART" id="SM00228">
    <property type="entry name" value="PDZ"/>
    <property type="match status" value="3"/>
</dbReference>
<dbReference type="PANTHER" id="PTHR46900:SF4">
    <property type="entry name" value="FERM AND PDZ DOMAIN CONTAINING 2"/>
    <property type="match status" value="1"/>
</dbReference>
<dbReference type="FunFam" id="1.20.80.10:FF:000011">
    <property type="entry name" value="Tyrosine-protein phosphatase non-receptor type 13"/>
    <property type="match status" value="1"/>
</dbReference>
<reference evidence="9" key="1">
    <citation type="submission" date="2025-08" db="UniProtKB">
        <authorList>
            <consortium name="Ensembl"/>
        </authorList>
    </citation>
    <scope>IDENTIFICATION</scope>
</reference>
<evidence type="ECO:0000256" key="2">
    <source>
        <dbReference type="ARBA" id="ARBA00022490"/>
    </source>
</evidence>
<dbReference type="PANTHER" id="PTHR46900">
    <property type="entry name" value="TYROSINE-PROTEIN PHOSPHATASE NON-RECEPTOR TYPE 13"/>
    <property type="match status" value="1"/>
</dbReference>
<dbReference type="FunFam" id="2.30.42.10:FF:000084">
    <property type="entry name" value="Tyrosine-protein phosphatase non-receptor type 13"/>
    <property type="match status" value="1"/>
</dbReference>
<dbReference type="CDD" id="cd17196">
    <property type="entry name" value="FERM_F1_FRMPD2"/>
    <property type="match status" value="1"/>
</dbReference>
<keyword evidence="5" id="KW-0732">Signal</keyword>
<dbReference type="InterPro" id="IPR011993">
    <property type="entry name" value="PH-like_dom_sf"/>
</dbReference>
<evidence type="ECO:0000313" key="9">
    <source>
        <dbReference type="Ensembl" id="ENSPPAP00000011406.1"/>
    </source>
</evidence>
<dbReference type="CDD" id="cd14473">
    <property type="entry name" value="FERM_B-lobe"/>
    <property type="match status" value="1"/>
</dbReference>
<organism evidence="9 10">
    <name type="scientific">Pan paniscus</name>
    <name type="common">Pygmy chimpanzee</name>
    <name type="synonym">Bonobo</name>
    <dbReference type="NCBI Taxonomy" id="9597"/>
    <lineage>
        <taxon>Eukaryota</taxon>
        <taxon>Metazoa</taxon>
        <taxon>Chordata</taxon>
        <taxon>Craniata</taxon>
        <taxon>Vertebrata</taxon>
        <taxon>Euteleostomi</taxon>
        <taxon>Mammalia</taxon>
        <taxon>Eutheria</taxon>
        <taxon>Euarchontoglires</taxon>
        <taxon>Primates</taxon>
        <taxon>Haplorrhini</taxon>
        <taxon>Catarrhini</taxon>
        <taxon>Hominidae</taxon>
        <taxon>Pan</taxon>
    </lineage>
</organism>
<dbReference type="FunFam" id="2.30.29.30:FF:000107">
    <property type="entry name" value="Tyrosine-protein phosphatase non-receptor type 13"/>
    <property type="match status" value="1"/>
</dbReference>
<evidence type="ECO:0000256" key="3">
    <source>
        <dbReference type="ARBA" id="ARBA00022737"/>
    </source>
</evidence>
<dbReference type="FunFam" id="2.30.42.10:FF:000175">
    <property type="entry name" value="FERM and PDZ domain containing 2"/>
    <property type="match status" value="1"/>
</dbReference>
<dbReference type="SMART" id="SM00295">
    <property type="entry name" value="B41"/>
    <property type="match status" value="1"/>
</dbReference>
<evidence type="ECO:0000259" key="8">
    <source>
        <dbReference type="PROSITE" id="PS51377"/>
    </source>
</evidence>
<dbReference type="Pfam" id="PF09379">
    <property type="entry name" value="FERM_N"/>
    <property type="match status" value="1"/>
</dbReference>
<dbReference type="InterPro" id="IPR019749">
    <property type="entry name" value="Band_41_domain"/>
</dbReference>
<dbReference type="GO" id="GO:0005545">
    <property type="term" value="F:1-phosphatidylinositol binding"/>
    <property type="evidence" value="ECO:0007669"/>
    <property type="project" value="Ensembl"/>
</dbReference>
<evidence type="ECO:0000256" key="5">
    <source>
        <dbReference type="SAM" id="SignalP"/>
    </source>
</evidence>
<dbReference type="Pfam" id="PF09380">
    <property type="entry name" value="FERM_C"/>
    <property type="match status" value="1"/>
</dbReference>
<dbReference type="PROSITE" id="PS50057">
    <property type="entry name" value="FERM_3"/>
    <property type="match status" value="1"/>
</dbReference>
<feature type="region of interest" description="Disordered" evidence="4">
    <location>
        <begin position="853"/>
        <end position="874"/>
    </location>
</feature>
<dbReference type="InterPro" id="IPR029071">
    <property type="entry name" value="Ubiquitin-like_domsf"/>
</dbReference>
<feature type="domain" description="KIND" evidence="8">
    <location>
        <begin position="13"/>
        <end position="191"/>
    </location>
</feature>
<dbReference type="SUPFAM" id="SSF50729">
    <property type="entry name" value="PH domain-like"/>
    <property type="match status" value="1"/>
</dbReference>
<feature type="signal peptide" evidence="5">
    <location>
        <begin position="1"/>
        <end position="18"/>
    </location>
</feature>
<evidence type="ECO:0000313" key="10">
    <source>
        <dbReference type="Proteomes" id="UP000240080"/>
    </source>
</evidence>
<dbReference type="SUPFAM" id="SSF47031">
    <property type="entry name" value="Second domain of FERM"/>
    <property type="match status" value="1"/>
</dbReference>
<dbReference type="CDD" id="cd13187">
    <property type="entry name" value="FERM_C_PTPH13"/>
    <property type="match status" value="1"/>
</dbReference>
<accession>A0A2R9A7M7</accession>
<comment type="subcellular location">
    <subcellularLocation>
        <location evidence="1">Cytoplasm</location>
    </subcellularLocation>
</comment>
<dbReference type="FunFam" id="3.10.20.90:FF:000082">
    <property type="entry name" value="Tyrosine-protein phosphatase non-receptor type 13"/>
    <property type="match status" value="1"/>
</dbReference>
<dbReference type="CDD" id="cd06695">
    <property type="entry name" value="PDZ3_PTPN13_FRMPD2-like"/>
    <property type="match status" value="1"/>
</dbReference>
<dbReference type="Gene3D" id="1.10.510.10">
    <property type="entry name" value="Transferase(Phosphotransferase) domain 1"/>
    <property type="match status" value="1"/>
</dbReference>
<feature type="domain" description="PDZ" evidence="7">
    <location>
        <begin position="1073"/>
        <end position="1161"/>
    </location>
</feature>
<evidence type="ECO:0000256" key="4">
    <source>
        <dbReference type="SAM" id="MobiDB-lite"/>
    </source>
</evidence>
<dbReference type="InterPro" id="IPR000299">
    <property type="entry name" value="FERM_domain"/>
</dbReference>
<feature type="region of interest" description="Disordered" evidence="4">
    <location>
        <begin position="1198"/>
        <end position="1222"/>
    </location>
</feature>
<dbReference type="GO" id="GO:0005737">
    <property type="term" value="C:cytoplasm"/>
    <property type="evidence" value="ECO:0007669"/>
    <property type="project" value="UniProtKB-SubCell"/>
</dbReference>